<protein>
    <submittedName>
        <fullName evidence="2">Molybdopterin biosynthesis protein MoeB</fullName>
    </submittedName>
</protein>
<evidence type="ECO:0000313" key="2">
    <source>
        <dbReference type="EMBL" id="VAX09157.1"/>
    </source>
</evidence>
<feature type="domain" description="UPF0033" evidence="1">
    <location>
        <begin position="20"/>
        <end position="44"/>
    </location>
</feature>
<dbReference type="SUPFAM" id="SSF64307">
    <property type="entry name" value="SirA-like"/>
    <property type="match status" value="1"/>
</dbReference>
<dbReference type="EMBL" id="UOFX01000044">
    <property type="protein sequence ID" value="VAX09157.1"/>
    <property type="molecule type" value="Genomic_DNA"/>
</dbReference>
<dbReference type="Gene3D" id="3.30.110.40">
    <property type="entry name" value="TusA-like domain"/>
    <property type="match status" value="1"/>
</dbReference>
<gene>
    <name evidence="2" type="ORF">MNBD_GAMMA26-2319</name>
</gene>
<dbReference type="CDD" id="cd00291">
    <property type="entry name" value="SirA_YedF_YeeD"/>
    <property type="match status" value="1"/>
</dbReference>
<name>A0A3B1BWZ3_9ZZZZ</name>
<dbReference type="AlphaFoldDB" id="A0A3B1BWZ3"/>
<dbReference type="InterPro" id="IPR001455">
    <property type="entry name" value="TusA-like"/>
</dbReference>
<dbReference type="InterPro" id="IPR036868">
    <property type="entry name" value="TusA-like_sf"/>
</dbReference>
<organism evidence="2">
    <name type="scientific">hydrothermal vent metagenome</name>
    <dbReference type="NCBI Taxonomy" id="652676"/>
    <lineage>
        <taxon>unclassified sequences</taxon>
        <taxon>metagenomes</taxon>
        <taxon>ecological metagenomes</taxon>
    </lineage>
</organism>
<sequence length="88" mass="9781">MFQWLSNLPVAFMKNFDQELDACGLKCPLPTLRASKALAGMVAGQVLHVIATDSGTTRDLPAYIKNSGNELLEQYEDAGKFYFLLRKV</sequence>
<dbReference type="PANTHER" id="PTHR33279:SF2">
    <property type="entry name" value="SULFUR CARRIER PROTEIN TUSA"/>
    <property type="match status" value="1"/>
</dbReference>
<accession>A0A3B1BWZ3</accession>
<evidence type="ECO:0000259" key="1">
    <source>
        <dbReference type="PROSITE" id="PS01148"/>
    </source>
</evidence>
<dbReference type="Pfam" id="PF01206">
    <property type="entry name" value="TusA"/>
    <property type="match status" value="1"/>
</dbReference>
<dbReference type="PROSITE" id="PS01148">
    <property type="entry name" value="UPF0033"/>
    <property type="match status" value="1"/>
</dbReference>
<proteinExistence type="predicted"/>
<reference evidence="2" key="1">
    <citation type="submission" date="2018-06" db="EMBL/GenBank/DDBJ databases">
        <authorList>
            <person name="Zhirakovskaya E."/>
        </authorList>
    </citation>
    <scope>NUCLEOTIDE SEQUENCE</scope>
</reference>
<dbReference type="PANTHER" id="PTHR33279">
    <property type="entry name" value="SULFUR CARRIER PROTEIN YEDF-RELATED"/>
    <property type="match status" value="1"/>
</dbReference>